<keyword evidence="2" id="KW-1185">Reference proteome</keyword>
<sequence length="171" mass="18285">MSTRSQTIARRQPGKPVFLYEESGGDGSVACPLAVFMAVLAAVHDDGEPGRVISAELPDQQAVDAILAWPAGLEQLIQVDRSYANLQNPAREPVARACFVALAPVLRMWRIGLGASLATSPALAWLDRSDFPALLEYACRRDRAARAIIADRAIKSGGDVVSIPTPGRHAN</sequence>
<reference evidence="1 2" key="1">
    <citation type="submission" date="2022-06" db="EMBL/GenBank/DDBJ databases">
        <title>Endosaccharibacter gen. nov., sp. nov., endophytic bacteria isolated from sugarcane.</title>
        <authorList>
            <person name="Pitiwittayakul N."/>
            <person name="Yukphan P."/>
            <person name="Charoenyingcharoen P."/>
            <person name="Tanasupawat S."/>
        </authorList>
    </citation>
    <scope>NUCLEOTIDE SEQUENCE [LARGE SCALE GENOMIC DNA]</scope>
    <source>
        <strain evidence="1 2">KSS8</strain>
    </source>
</reference>
<gene>
    <name evidence="1" type="ORF">NFI95_15830</name>
</gene>
<proteinExistence type="predicted"/>
<comment type="caution">
    <text evidence="1">The sequence shown here is derived from an EMBL/GenBank/DDBJ whole genome shotgun (WGS) entry which is preliminary data.</text>
</comment>
<evidence type="ECO:0000313" key="1">
    <source>
        <dbReference type="EMBL" id="MCQ8279912.1"/>
    </source>
</evidence>
<protein>
    <submittedName>
        <fullName evidence="1">Uncharacterized protein</fullName>
    </submittedName>
</protein>
<evidence type="ECO:0000313" key="2">
    <source>
        <dbReference type="Proteomes" id="UP001524587"/>
    </source>
</evidence>
<accession>A0ABT1WAK5</accession>
<dbReference type="RefSeq" id="WP_422865402.1">
    <property type="nucleotide sequence ID" value="NZ_JAMSKV010000018.1"/>
</dbReference>
<dbReference type="Proteomes" id="UP001524587">
    <property type="component" value="Unassembled WGS sequence"/>
</dbReference>
<name>A0ABT1WAK5_9PROT</name>
<organism evidence="1 2">
    <name type="scientific">Endosaccharibacter trunci</name>
    <dbReference type="NCBI Taxonomy" id="2812733"/>
    <lineage>
        <taxon>Bacteria</taxon>
        <taxon>Pseudomonadati</taxon>
        <taxon>Pseudomonadota</taxon>
        <taxon>Alphaproteobacteria</taxon>
        <taxon>Acetobacterales</taxon>
        <taxon>Acetobacteraceae</taxon>
        <taxon>Endosaccharibacter</taxon>
    </lineage>
</organism>
<dbReference type="EMBL" id="JAMSKV010000018">
    <property type="protein sequence ID" value="MCQ8279912.1"/>
    <property type="molecule type" value="Genomic_DNA"/>
</dbReference>